<dbReference type="CDD" id="cd00082">
    <property type="entry name" value="HisKA"/>
    <property type="match status" value="1"/>
</dbReference>
<keyword evidence="7" id="KW-0812">Transmembrane</keyword>
<dbReference type="AlphaFoldDB" id="A0A1Y3R1I9"/>
<dbReference type="Proteomes" id="UP000195772">
    <property type="component" value="Unassembled WGS sequence"/>
</dbReference>
<dbReference type="Gene3D" id="1.10.287.130">
    <property type="match status" value="1"/>
</dbReference>
<keyword evidence="4" id="KW-0808">Transferase</keyword>
<dbReference type="InterPro" id="IPR003594">
    <property type="entry name" value="HATPase_dom"/>
</dbReference>
<gene>
    <name evidence="10" type="ORF">B5G41_04090</name>
</gene>
<feature type="chain" id="PRO_5011005604" description="histidine kinase" evidence="8">
    <location>
        <begin position="25"/>
        <end position="437"/>
    </location>
</feature>
<evidence type="ECO:0000256" key="4">
    <source>
        <dbReference type="ARBA" id="ARBA00022679"/>
    </source>
</evidence>
<dbReference type="InterPro" id="IPR005467">
    <property type="entry name" value="His_kinase_dom"/>
</dbReference>
<dbReference type="eggNOG" id="COG2205">
    <property type="taxonomic scope" value="Bacteria"/>
</dbReference>
<evidence type="ECO:0000256" key="7">
    <source>
        <dbReference type="SAM" id="Phobius"/>
    </source>
</evidence>
<dbReference type="OrthoDB" id="9796457at2"/>
<sequence length="437" mass="49303">MSIRRPILFPAMCLALAVFCAATAQPLQPEGDNEFGGTPGMHLFLQSGFIRTHQADRLHFARMRHYREGYLDAVGHGEYARALSFSDSLIRTAERHPMAGVHFTDCYKERAGMFRKLHRDSEACMAYARAVKVQDSLLRLEQGEVIREKQESYELDRMALDAALLTAHHHKTTLVYVSLALLVIAAVVGAIYVGNRRTRRLQKELLLQMKHAHESELKKAAFVNSVCHEVRTPLNCILGFSELLCAEEVTPESRVQYCEIIRDNRRQLRFLFDDMLEVAYLENLHAPLPCQYTNLCAVCHAQLRIMKVRYPKPGIVYKGAIPVAEIALNTSDKYLAILISALLGNAYKFTQEGTISLECDRLGDDRVFIAVTDTGCGIPPEKHGYVFERFTKLDTFSQGNGLGLYLCRLIVTHLHGEIYIDSGYTGGTRIVAILPRR</sequence>
<accession>A0A1Y3R1I9</accession>
<dbReference type="Pfam" id="PF02518">
    <property type="entry name" value="HATPase_c"/>
    <property type="match status" value="1"/>
</dbReference>
<evidence type="ECO:0000259" key="9">
    <source>
        <dbReference type="PROSITE" id="PS50109"/>
    </source>
</evidence>
<evidence type="ECO:0000256" key="6">
    <source>
        <dbReference type="ARBA" id="ARBA00023012"/>
    </source>
</evidence>
<dbReference type="EC" id="2.7.13.3" evidence="2"/>
<feature type="domain" description="Histidine kinase" evidence="9">
    <location>
        <begin position="225"/>
        <end position="437"/>
    </location>
</feature>
<dbReference type="SUPFAM" id="SSF55874">
    <property type="entry name" value="ATPase domain of HSP90 chaperone/DNA topoisomerase II/histidine kinase"/>
    <property type="match status" value="1"/>
</dbReference>
<dbReference type="SUPFAM" id="SSF47384">
    <property type="entry name" value="Homodimeric domain of signal transducing histidine kinase"/>
    <property type="match status" value="1"/>
</dbReference>
<keyword evidence="6" id="KW-0902">Two-component regulatory system</keyword>
<evidence type="ECO:0000256" key="3">
    <source>
        <dbReference type="ARBA" id="ARBA00022553"/>
    </source>
</evidence>
<comment type="catalytic activity">
    <reaction evidence="1">
        <text>ATP + protein L-histidine = ADP + protein N-phospho-L-histidine.</text>
        <dbReference type="EC" id="2.7.13.3"/>
    </reaction>
</comment>
<dbReference type="Pfam" id="PF00512">
    <property type="entry name" value="HisKA"/>
    <property type="match status" value="1"/>
</dbReference>
<dbReference type="PRINTS" id="PR00344">
    <property type="entry name" value="BCTRLSENSOR"/>
</dbReference>
<comment type="caution">
    <text evidence="10">The sequence shown here is derived from an EMBL/GenBank/DDBJ whole genome shotgun (WGS) entry which is preliminary data.</text>
</comment>
<keyword evidence="7" id="KW-1133">Transmembrane helix</keyword>
<feature type="signal peptide" evidence="8">
    <location>
        <begin position="1"/>
        <end position="24"/>
    </location>
</feature>
<reference evidence="11" key="1">
    <citation type="submission" date="2017-04" db="EMBL/GenBank/DDBJ databases">
        <title>Function of individual gut microbiota members based on whole genome sequencing of pure cultures obtained from chicken caecum.</title>
        <authorList>
            <person name="Medvecky M."/>
            <person name="Cejkova D."/>
            <person name="Polansky O."/>
            <person name="Karasova D."/>
            <person name="Kubasova T."/>
            <person name="Cizek A."/>
            <person name="Rychlik I."/>
        </authorList>
    </citation>
    <scope>NUCLEOTIDE SEQUENCE [LARGE SCALE GENOMIC DNA]</scope>
    <source>
        <strain evidence="11">An90</strain>
    </source>
</reference>
<evidence type="ECO:0000256" key="8">
    <source>
        <dbReference type="SAM" id="SignalP"/>
    </source>
</evidence>
<evidence type="ECO:0000256" key="5">
    <source>
        <dbReference type="ARBA" id="ARBA00022777"/>
    </source>
</evidence>
<dbReference type="GO" id="GO:0000155">
    <property type="term" value="F:phosphorelay sensor kinase activity"/>
    <property type="evidence" value="ECO:0007669"/>
    <property type="project" value="InterPro"/>
</dbReference>
<evidence type="ECO:0000256" key="2">
    <source>
        <dbReference type="ARBA" id="ARBA00012438"/>
    </source>
</evidence>
<evidence type="ECO:0000313" key="11">
    <source>
        <dbReference type="Proteomes" id="UP000195772"/>
    </source>
</evidence>
<proteinExistence type="predicted"/>
<dbReference type="PANTHER" id="PTHR43711:SF26">
    <property type="entry name" value="SENSOR HISTIDINE KINASE RCSC"/>
    <property type="match status" value="1"/>
</dbReference>
<dbReference type="InterPro" id="IPR050736">
    <property type="entry name" value="Sensor_HK_Regulatory"/>
</dbReference>
<dbReference type="InterPro" id="IPR036097">
    <property type="entry name" value="HisK_dim/P_sf"/>
</dbReference>
<evidence type="ECO:0000256" key="1">
    <source>
        <dbReference type="ARBA" id="ARBA00000085"/>
    </source>
</evidence>
<dbReference type="CDD" id="cd00075">
    <property type="entry name" value="HATPase"/>
    <property type="match status" value="1"/>
</dbReference>
<keyword evidence="5 10" id="KW-0418">Kinase</keyword>
<dbReference type="InterPro" id="IPR003661">
    <property type="entry name" value="HisK_dim/P_dom"/>
</dbReference>
<keyword evidence="3" id="KW-0597">Phosphoprotein</keyword>
<feature type="transmembrane region" description="Helical" evidence="7">
    <location>
        <begin position="174"/>
        <end position="193"/>
    </location>
</feature>
<dbReference type="InterPro" id="IPR004358">
    <property type="entry name" value="Sig_transdc_His_kin-like_C"/>
</dbReference>
<keyword evidence="7" id="KW-0472">Membrane</keyword>
<name>A0A1Y3R1I9_9BACT</name>
<dbReference type="EMBL" id="NFHB01000002">
    <property type="protein sequence ID" value="OUN04497.1"/>
    <property type="molecule type" value="Genomic_DNA"/>
</dbReference>
<protein>
    <recommendedName>
        <fullName evidence="2">histidine kinase</fullName>
        <ecNumber evidence="2">2.7.13.3</ecNumber>
    </recommendedName>
</protein>
<dbReference type="SMART" id="SM00387">
    <property type="entry name" value="HATPase_c"/>
    <property type="match status" value="1"/>
</dbReference>
<dbReference type="PANTHER" id="PTHR43711">
    <property type="entry name" value="TWO-COMPONENT HISTIDINE KINASE"/>
    <property type="match status" value="1"/>
</dbReference>
<dbReference type="SMART" id="SM00388">
    <property type="entry name" value="HisKA"/>
    <property type="match status" value="1"/>
</dbReference>
<organism evidence="10 11">
    <name type="scientific">Alistipes onderdonkii</name>
    <dbReference type="NCBI Taxonomy" id="328813"/>
    <lineage>
        <taxon>Bacteria</taxon>
        <taxon>Pseudomonadati</taxon>
        <taxon>Bacteroidota</taxon>
        <taxon>Bacteroidia</taxon>
        <taxon>Bacteroidales</taxon>
        <taxon>Rikenellaceae</taxon>
        <taxon>Alistipes</taxon>
    </lineage>
</organism>
<dbReference type="PROSITE" id="PS50109">
    <property type="entry name" value="HIS_KIN"/>
    <property type="match status" value="1"/>
</dbReference>
<dbReference type="InterPro" id="IPR036890">
    <property type="entry name" value="HATPase_C_sf"/>
</dbReference>
<evidence type="ECO:0000313" key="10">
    <source>
        <dbReference type="EMBL" id="OUN04497.1"/>
    </source>
</evidence>
<dbReference type="RefSeq" id="WP_032135002.1">
    <property type="nucleotide sequence ID" value="NZ_JADNCE010000017.1"/>
</dbReference>
<keyword evidence="8" id="KW-0732">Signal</keyword>
<dbReference type="Gene3D" id="3.30.565.10">
    <property type="entry name" value="Histidine kinase-like ATPase, C-terminal domain"/>
    <property type="match status" value="1"/>
</dbReference>